<gene>
    <name evidence="3" type="ORF">HYALB_00006306</name>
</gene>
<dbReference type="EMBL" id="CAJVRM010000734">
    <property type="protein sequence ID" value="CAG8983737.1"/>
    <property type="molecule type" value="Genomic_DNA"/>
</dbReference>
<keyword evidence="4" id="KW-1185">Reference proteome</keyword>
<organism evidence="3 4">
    <name type="scientific">Hymenoscyphus albidus</name>
    <dbReference type="NCBI Taxonomy" id="595503"/>
    <lineage>
        <taxon>Eukaryota</taxon>
        <taxon>Fungi</taxon>
        <taxon>Dikarya</taxon>
        <taxon>Ascomycota</taxon>
        <taxon>Pezizomycotina</taxon>
        <taxon>Leotiomycetes</taxon>
        <taxon>Helotiales</taxon>
        <taxon>Helotiaceae</taxon>
        <taxon>Hymenoscyphus</taxon>
    </lineage>
</organism>
<comment type="caution">
    <text evidence="3">The sequence shown here is derived from an EMBL/GenBank/DDBJ whole genome shotgun (WGS) entry which is preliminary data.</text>
</comment>
<accession>A0A9N9M3Y1</accession>
<evidence type="ECO:0000313" key="3">
    <source>
        <dbReference type="EMBL" id="CAG8983737.1"/>
    </source>
</evidence>
<feature type="chain" id="PRO_5040206352" description="Malate dehydrogenase" evidence="2">
    <location>
        <begin position="23"/>
        <end position="252"/>
    </location>
</feature>
<feature type="region of interest" description="Disordered" evidence="1">
    <location>
        <begin position="39"/>
        <end position="63"/>
    </location>
</feature>
<keyword evidence="2" id="KW-0732">Signal</keyword>
<dbReference type="Proteomes" id="UP000701801">
    <property type="component" value="Unassembled WGS sequence"/>
</dbReference>
<protein>
    <recommendedName>
        <fullName evidence="5">Malate dehydrogenase</fullName>
    </recommendedName>
</protein>
<sequence>MPSLRNIIQGLALSSMMVMAAAAPFPPIVEKVDADDACGNASVPPTTSKPEGPNASAVPKIPASGATPDLNVTTLTLAYVTLGHGVQNYSCDAVGATGKAIGAIAKLYDVTNLAYTDIEMVHKLSAMVVEGQATEEGSEIAIKSAAAKLNAPIIGNHYFDSAGVPVFNLSEKDKIIFAAKTENVKAPATADKGPLKTGAVDWLRLVKKENYAFASKGIQEVYRLETAGGVSSACNATGVISVPYAAEYWFYN</sequence>
<dbReference type="AlphaFoldDB" id="A0A9N9M3Y1"/>
<evidence type="ECO:0008006" key="5">
    <source>
        <dbReference type="Google" id="ProtNLM"/>
    </source>
</evidence>
<dbReference type="InterPro" id="IPR021851">
    <property type="entry name" value="DUF3455"/>
</dbReference>
<dbReference type="OrthoDB" id="1859733at2759"/>
<dbReference type="PANTHER" id="PTHR35567:SF3">
    <property type="entry name" value="MALATE DEHYDROGENASE"/>
    <property type="match status" value="1"/>
</dbReference>
<name>A0A9N9M3Y1_9HELO</name>
<proteinExistence type="predicted"/>
<dbReference type="PANTHER" id="PTHR35567">
    <property type="entry name" value="MALATE DEHYDROGENASE (AFU_ORTHOLOGUE AFUA_2G13800)"/>
    <property type="match status" value="1"/>
</dbReference>
<reference evidence="3" key="1">
    <citation type="submission" date="2021-07" db="EMBL/GenBank/DDBJ databases">
        <authorList>
            <person name="Durling M."/>
        </authorList>
    </citation>
    <scope>NUCLEOTIDE SEQUENCE</scope>
</reference>
<evidence type="ECO:0000313" key="4">
    <source>
        <dbReference type="Proteomes" id="UP000701801"/>
    </source>
</evidence>
<evidence type="ECO:0000256" key="1">
    <source>
        <dbReference type="SAM" id="MobiDB-lite"/>
    </source>
</evidence>
<dbReference type="Pfam" id="PF11937">
    <property type="entry name" value="DUF3455"/>
    <property type="match status" value="1"/>
</dbReference>
<evidence type="ECO:0000256" key="2">
    <source>
        <dbReference type="SAM" id="SignalP"/>
    </source>
</evidence>
<feature type="signal peptide" evidence="2">
    <location>
        <begin position="1"/>
        <end position="22"/>
    </location>
</feature>